<dbReference type="EMBL" id="SHNO01000001">
    <property type="protein sequence ID" value="MCX2978816.1"/>
    <property type="molecule type" value="Genomic_DNA"/>
</dbReference>
<evidence type="ECO:0000256" key="2">
    <source>
        <dbReference type="ARBA" id="ARBA00022679"/>
    </source>
</evidence>
<dbReference type="NCBIfam" id="TIGR00696">
    <property type="entry name" value="wecG_tagA_cpsF"/>
    <property type="match status" value="1"/>
</dbReference>
<name>A0ABT3T959_9GAMM</name>
<protein>
    <submittedName>
        <fullName evidence="3">WecB/TagA/CpsF family glycosyltransferase</fullName>
    </submittedName>
</protein>
<dbReference type="PANTHER" id="PTHR34136:SF1">
    <property type="entry name" value="UDP-N-ACETYL-D-MANNOSAMINURONIC ACID TRANSFERASE"/>
    <property type="match status" value="1"/>
</dbReference>
<dbReference type="InterPro" id="IPR004629">
    <property type="entry name" value="WecG_TagA_CpsF"/>
</dbReference>
<evidence type="ECO:0000313" key="4">
    <source>
        <dbReference type="Proteomes" id="UP001143304"/>
    </source>
</evidence>
<proteinExistence type="predicted"/>
<comment type="caution">
    <text evidence="3">The sequence shown here is derived from an EMBL/GenBank/DDBJ whole genome shotgun (WGS) entry which is preliminary data.</text>
</comment>
<reference evidence="3" key="1">
    <citation type="submission" date="2019-02" db="EMBL/GenBank/DDBJ databases">
        <authorList>
            <person name="Li S.-H."/>
        </authorList>
    </citation>
    <scope>NUCLEOTIDE SEQUENCE</scope>
    <source>
        <strain evidence="3">IMCC11814</strain>
    </source>
</reference>
<evidence type="ECO:0000313" key="3">
    <source>
        <dbReference type="EMBL" id="MCX2978816.1"/>
    </source>
</evidence>
<keyword evidence="1" id="KW-0328">Glycosyltransferase</keyword>
<evidence type="ECO:0000256" key="1">
    <source>
        <dbReference type="ARBA" id="ARBA00022676"/>
    </source>
</evidence>
<dbReference type="RefSeq" id="WP_279250506.1">
    <property type="nucleotide sequence ID" value="NZ_SHNO01000001.1"/>
</dbReference>
<dbReference type="PANTHER" id="PTHR34136">
    <property type="match status" value="1"/>
</dbReference>
<dbReference type="Pfam" id="PF03808">
    <property type="entry name" value="Glyco_tran_WecG"/>
    <property type="match status" value="1"/>
</dbReference>
<sequence length="260" mass="30814">MAQVKLSAAGERFFGTNVTPRSFEQWIAFLRLELKKTQRKRITASHNLHSIYLRHNNPDMAEFYARADDCFIDGMPVRRLFELFSSNAGFNHRFTLMDNLPQFLMAAQREKWRIYYLGSTEHVAQKSLERIRREYPNLDMHLHHGYIKDNAAVVDNINKHSPDILLLGMGMPLQERWLLENFEQLEFGWVVQAGATLDYFTGEQAKPPRWLSAAGLGWLYRLAHDPRRLARRYLFEPWWLIAPIYRHWRLQRQENGTPRT</sequence>
<keyword evidence="2" id="KW-0808">Transferase</keyword>
<accession>A0ABT3T959</accession>
<dbReference type="CDD" id="cd06533">
    <property type="entry name" value="Glyco_transf_WecG_TagA"/>
    <property type="match status" value="1"/>
</dbReference>
<gene>
    <name evidence="3" type="ORF">EYC82_15725</name>
</gene>
<keyword evidence="4" id="KW-1185">Reference proteome</keyword>
<dbReference type="Proteomes" id="UP001143304">
    <property type="component" value="Unassembled WGS sequence"/>
</dbReference>
<organism evidence="3 4">
    <name type="scientific">Candidatus Marimicrobium litorale</name>
    <dbReference type="NCBI Taxonomy" id="2518991"/>
    <lineage>
        <taxon>Bacteria</taxon>
        <taxon>Pseudomonadati</taxon>
        <taxon>Pseudomonadota</taxon>
        <taxon>Gammaproteobacteria</taxon>
        <taxon>Cellvibrionales</taxon>
        <taxon>Halieaceae</taxon>
        <taxon>Marimicrobium</taxon>
    </lineage>
</organism>